<protein>
    <recommendedName>
        <fullName evidence="10">Ubiquitin carboxyl-terminal hydrolase</fullName>
        <ecNumber evidence="10">3.4.19.12</ecNumber>
    </recommendedName>
</protein>
<organism evidence="14 15">
    <name type="scientific">Chrysochloris asiatica</name>
    <name type="common">Cape golden mole</name>
    <dbReference type="NCBI Taxonomy" id="185453"/>
    <lineage>
        <taxon>Eukaryota</taxon>
        <taxon>Metazoa</taxon>
        <taxon>Chordata</taxon>
        <taxon>Craniata</taxon>
        <taxon>Vertebrata</taxon>
        <taxon>Euteleostomi</taxon>
        <taxon>Mammalia</taxon>
        <taxon>Eutheria</taxon>
        <taxon>Afrotheria</taxon>
        <taxon>Chrysochloridae</taxon>
        <taxon>Chrysochlorinae</taxon>
        <taxon>Chrysochloris</taxon>
    </lineage>
</organism>
<feature type="region of interest" description="Disordered" evidence="11">
    <location>
        <begin position="55"/>
        <end position="166"/>
    </location>
</feature>
<dbReference type="RefSeq" id="XP_006878037.1">
    <property type="nucleotide sequence ID" value="XM_006877975.1"/>
</dbReference>
<dbReference type="PANTHER" id="PTHR21646">
    <property type="entry name" value="UBIQUITIN CARBOXYL-TERMINAL HYDROLASE"/>
    <property type="match status" value="1"/>
</dbReference>
<evidence type="ECO:0000259" key="12">
    <source>
        <dbReference type="PROSITE" id="PS50235"/>
    </source>
</evidence>
<dbReference type="PROSITE" id="PS00972">
    <property type="entry name" value="USP_1"/>
    <property type="match status" value="1"/>
</dbReference>
<dbReference type="SUPFAM" id="SSF54001">
    <property type="entry name" value="Cysteine proteinases"/>
    <property type="match status" value="1"/>
</dbReference>
<dbReference type="InterPro" id="IPR038765">
    <property type="entry name" value="Papain-like_cys_pep_sf"/>
</dbReference>
<dbReference type="InterPro" id="IPR018200">
    <property type="entry name" value="USP_CS"/>
</dbReference>
<feature type="domain" description="USP" evidence="12">
    <location>
        <begin position="364"/>
        <end position="707"/>
    </location>
</feature>
<dbReference type="EC" id="3.4.19.12" evidence="10"/>
<dbReference type="PROSITE" id="PS50235">
    <property type="entry name" value="USP_3"/>
    <property type="match status" value="1"/>
</dbReference>
<feature type="compositionally biased region" description="Polar residues" evidence="11">
    <location>
        <begin position="1"/>
        <end position="21"/>
    </location>
</feature>
<dbReference type="AlphaFoldDB" id="A0A9B0U902"/>
<dbReference type="FunFam" id="3.30.40.10:FF:000141">
    <property type="entry name" value="Ubiquitinyl hydrolase 1"/>
    <property type="match status" value="1"/>
</dbReference>
<evidence type="ECO:0000256" key="1">
    <source>
        <dbReference type="ARBA" id="ARBA00000707"/>
    </source>
</evidence>
<name>A0A9B0U902_CHRAS</name>
<dbReference type="SUPFAM" id="SSF57850">
    <property type="entry name" value="RING/U-box"/>
    <property type="match status" value="1"/>
</dbReference>
<evidence type="ECO:0000256" key="8">
    <source>
        <dbReference type="ARBA" id="ARBA00022833"/>
    </source>
</evidence>
<dbReference type="CDD" id="cd02660">
    <property type="entry name" value="Peptidase_C19D"/>
    <property type="match status" value="1"/>
</dbReference>
<dbReference type="Gene3D" id="3.30.40.10">
    <property type="entry name" value="Zinc/RING finger domain, C3HC4 (zinc finger)"/>
    <property type="match status" value="1"/>
</dbReference>
<keyword evidence="5 10" id="KW-0833">Ubl conjugation pathway</keyword>
<evidence type="ECO:0000256" key="5">
    <source>
        <dbReference type="ARBA" id="ARBA00022786"/>
    </source>
</evidence>
<proteinExistence type="inferred from homology"/>
<dbReference type="InterPro" id="IPR013083">
    <property type="entry name" value="Znf_RING/FYVE/PHD"/>
</dbReference>
<dbReference type="Proteomes" id="UP000504623">
    <property type="component" value="Unplaced"/>
</dbReference>
<dbReference type="InterPro" id="IPR001607">
    <property type="entry name" value="Znf_UBP"/>
</dbReference>
<feature type="compositionally biased region" description="Basic and acidic residues" evidence="11">
    <location>
        <begin position="55"/>
        <end position="69"/>
    </location>
</feature>
<evidence type="ECO:0000256" key="2">
    <source>
        <dbReference type="ARBA" id="ARBA00022670"/>
    </source>
</evidence>
<evidence type="ECO:0000256" key="3">
    <source>
        <dbReference type="ARBA" id="ARBA00022723"/>
    </source>
</evidence>
<comment type="function">
    <text evidence="10">Deubiquitinating enzyme that removes conjugated ubiquitin from specific proteins to regulate different cellular processes.</text>
</comment>
<keyword evidence="8" id="KW-0862">Zinc</keyword>
<evidence type="ECO:0000256" key="6">
    <source>
        <dbReference type="ARBA" id="ARBA00022801"/>
    </source>
</evidence>
<evidence type="ECO:0000256" key="9">
    <source>
        <dbReference type="PROSITE-ProRule" id="PRU00502"/>
    </source>
</evidence>
<keyword evidence="3" id="KW-0479">Metal-binding</keyword>
<dbReference type="GO" id="GO:0006508">
    <property type="term" value="P:proteolysis"/>
    <property type="evidence" value="ECO:0007669"/>
    <property type="project" value="UniProtKB-KW"/>
</dbReference>
<dbReference type="InterPro" id="IPR001394">
    <property type="entry name" value="Peptidase_C19_UCH"/>
</dbReference>
<sequence>MAQVRETSLPFSSVAPLNSGTEGEASLEMVANKAGEMKEAVGVAKAYSGCGAEECKLDSVEEPRPKLEGNLKGSGSEKVFSTAPRRHSISMPVFPRRKPRPRPQPRACSRGPSGSCDPPPLAAHSLRPIPSLPSQPPPPRLHQPKSRPSRTSQQRCKAGSRPQRRRGCSGYLDGCGNPESSWDWLLKVKFDQGPTGCCHVESFKAAKNWRKNLRLIYHRFVWSGTLETRERKAKSCICCVCSTHINRLHSCLSCAFCGCFTEKHIHKHAETKQHNLAVDLYRGVIYCFMCKDYVYDKDLEQIAKETKEKILKLLISPSTGVSQQQCVASGVKEKQTTCDSKEQEPKLQHPKKNRRKSVYTVGLRGLINLGNTCFMNCIVQALVHVPLLKDVLLSDKHKCIMKNPSLCLVCEMSSFFRAMYSGSRTPHIPYKLLHLIWIHAEHLAGYRQQDAHEFLIAILDVLHRHSKDDSVGQEANNPNCCNCIIDQIFTGGLQSDVTCQVCYGVSTTVDACWDISLDLPGSCATFTSQNSEKTDSTVSKGDHIPGTPSLTDCLQWFTRPEHLGSSAKIKCSSCQSYQESTKQLTMKKLPIVACFHLKRFEHIGKLRQKINTFISFPLELDMTPFLASTKENRMKEGHPPPNCGPNENKYLLFAVINHHGTLESGHYTSFIRQQKDQWFSCDDAIITKATIEDLLCSEGYLLFYHKQNLEKE</sequence>
<dbReference type="PROSITE" id="PS50271">
    <property type="entry name" value="ZF_UBP"/>
    <property type="match status" value="1"/>
</dbReference>
<dbReference type="Pfam" id="PF02148">
    <property type="entry name" value="zf-UBP"/>
    <property type="match status" value="1"/>
</dbReference>
<dbReference type="PANTHER" id="PTHR21646:SF38">
    <property type="entry name" value="UBIQUITIN CARBOXYL-TERMINAL HYDROLASE 51"/>
    <property type="match status" value="1"/>
</dbReference>
<evidence type="ECO:0000256" key="10">
    <source>
        <dbReference type="RuleBase" id="RU366025"/>
    </source>
</evidence>
<keyword evidence="7 10" id="KW-0788">Thiol protease</keyword>
<dbReference type="GO" id="GO:0008270">
    <property type="term" value="F:zinc ion binding"/>
    <property type="evidence" value="ECO:0007669"/>
    <property type="project" value="UniProtKB-KW"/>
</dbReference>
<comment type="catalytic activity">
    <reaction evidence="1 10">
        <text>Thiol-dependent hydrolysis of ester, thioester, amide, peptide and isopeptide bonds formed by the C-terminal Gly of ubiquitin (a 76-residue protein attached to proteins as an intracellular targeting signal).</text>
        <dbReference type="EC" id="3.4.19.12"/>
    </reaction>
</comment>
<dbReference type="GO" id="GO:0004843">
    <property type="term" value="F:cysteine-type deubiquitinase activity"/>
    <property type="evidence" value="ECO:0007669"/>
    <property type="project" value="UniProtKB-UniRule"/>
</dbReference>
<keyword evidence="14" id="KW-1185">Reference proteome</keyword>
<dbReference type="Pfam" id="PF00443">
    <property type="entry name" value="UCH"/>
    <property type="match status" value="1"/>
</dbReference>
<dbReference type="Gene3D" id="3.90.70.10">
    <property type="entry name" value="Cysteine proteinases"/>
    <property type="match status" value="1"/>
</dbReference>
<evidence type="ECO:0000313" key="15">
    <source>
        <dbReference type="RefSeq" id="XP_006878037.1"/>
    </source>
</evidence>
<evidence type="ECO:0000256" key="4">
    <source>
        <dbReference type="ARBA" id="ARBA00022771"/>
    </source>
</evidence>
<feature type="compositionally biased region" description="Pro residues" evidence="11">
    <location>
        <begin position="130"/>
        <end position="141"/>
    </location>
</feature>
<feature type="region of interest" description="Disordered" evidence="11">
    <location>
        <begin position="1"/>
        <end position="23"/>
    </location>
</feature>
<feature type="domain" description="UBP-type" evidence="13">
    <location>
        <begin position="195"/>
        <end position="313"/>
    </location>
</feature>
<dbReference type="FunFam" id="3.90.70.10:FF:000011">
    <property type="entry name" value="Ubiquitinyl hydrolase 1"/>
    <property type="match status" value="1"/>
</dbReference>
<evidence type="ECO:0000256" key="7">
    <source>
        <dbReference type="ARBA" id="ARBA00022807"/>
    </source>
</evidence>
<evidence type="ECO:0000256" key="11">
    <source>
        <dbReference type="SAM" id="MobiDB-lite"/>
    </source>
</evidence>
<keyword evidence="6 10" id="KW-0378">Hydrolase</keyword>
<dbReference type="InterPro" id="IPR050185">
    <property type="entry name" value="Ub_carboxyl-term_hydrolase"/>
</dbReference>
<keyword evidence="4 9" id="KW-0863">Zinc-finger</keyword>
<reference evidence="15" key="1">
    <citation type="submission" date="2025-08" db="UniProtKB">
        <authorList>
            <consortium name="RefSeq"/>
        </authorList>
    </citation>
    <scope>IDENTIFICATION</scope>
    <source>
        <tissue evidence="15">Spleen</tissue>
    </source>
</reference>
<evidence type="ECO:0000313" key="14">
    <source>
        <dbReference type="Proteomes" id="UP000504623"/>
    </source>
</evidence>
<comment type="similarity">
    <text evidence="10">Belongs to the peptidase C19 family.</text>
</comment>
<keyword evidence="2 10" id="KW-0645">Protease</keyword>
<gene>
    <name evidence="15" type="primary">LOC102825991</name>
</gene>
<accession>A0A9B0U902</accession>
<dbReference type="GeneID" id="102825991"/>
<evidence type="ECO:0000259" key="13">
    <source>
        <dbReference type="PROSITE" id="PS50271"/>
    </source>
</evidence>
<dbReference type="InterPro" id="IPR028889">
    <property type="entry name" value="USP"/>
</dbReference>
<dbReference type="GO" id="GO:0016579">
    <property type="term" value="P:protein deubiquitination"/>
    <property type="evidence" value="ECO:0007669"/>
    <property type="project" value="InterPro"/>
</dbReference>
<dbReference type="OrthoDB" id="47475at2759"/>
<dbReference type="PROSITE" id="PS00973">
    <property type="entry name" value="USP_2"/>
    <property type="match status" value="1"/>
</dbReference>